<feature type="transmembrane region" description="Helical" evidence="3">
    <location>
        <begin position="442"/>
        <end position="464"/>
    </location>
</feature>
<dbReference type="PANTHER" id="PTHR11360:SF284">
    <property type="entry name" value="EG:103B4.3 PROTEIN-RELATED"/>
    <property type="match status" value="1"/>
</dbReference>
<dbReference type="GeneID" id="81441266"/>
<protein>
    <recommendedName>
        <fullName evidence="4">Major facilitator superfamily (MFS) profile domain-containing protein</fullName>
    </recommendedName>
</protein>
<feature type="transmembrane region" description="Helical" evidence="3">
    <location>
        <begin position="186"/>
        <end position="206"/>
    </location>
</feature>
<dbReference type="EMBL" id="JAPZBS010000008">
    <property type="protein sequence ID" value="KAJ5363460.1"/>
    <property type="molecule type" value="Genomic_DNA"/>
</dbReference>
<dbReference type="OrthoDB" id="6499973at2759"/>
<dbReference type="InterPro" id="IPR050327">
    <property type="entry name" value="Proton-linked_MCT"/>
</dbReference>
<keyword evidence="6" id="KW-1185">Reference proteome</keyword>
<accession>A0A9W9V1W3</accession>
<name>A0A9W9V1W3_9EURO</name>
<feature type="transmembrane region" description="Helical" evidence="3">
    <location>
        <begin position="128"/>
        <end position="146"/>
    </location>
</feature>
<evidence type="ECO:0000256" key="1">
    <source>
        <dbReference type="ARBA" id="ARBA00004141"/>
    </source>
</evidence>
<dbReference type="PROSITE" id="PS50850">
    <property type="entry name" value="MFS"/>
    <property type="match status" value="1"/>
</dbReference>
<dbReference type="GO" id="GO:0022857">
    <property type="term" value="F:transmembrane transporter activity"/>
    <property type="evidence" value="ECO:0007669"/>
    <property type="project" value="InterPro"/>
</dbReference>
<feature type="transmembrane region" description="Helical" evidence="3">
    <location>
        <begin position="312"/>
        <end position="333"/>
    </location>
</feature>
<feature type="transmembrane region" description="Helical" evidence="3">
    <location>
        <begin position="410"/>
        <end position="430"/>
    </location>
</feature>
<dbReference type="InterPro" id="IPR011701">
    <property type="entry name" value="MFS"/>
</dbReference>
<feature type="domain" description="Major facilitator superfamily (MFS) profile" evidence="4">
    <location>
        <begin position="54"/>
        <end position="469"/>
    </location>
</feature>
<dbReference type="InterPro" id="IPR036259">
    <property type="entry name" value="MFS_trans_sf"/>
</dbReference>
<reference evidence="5" key="2">
    <citation type="journal article" date="2023" name="IMA Fungus">
        <title>Comparative genomic study of the Penicillium genus elucidates a diverse pangenome and 15 lateral gene transfer events.</title>
        <authorList>
            <person name="Petersen C."/>
            <person name="Sorensen T."/>
            <person name="Nielsen M.R."/>
            <person name="Sondergaard T.E."/>
            <person name="Sorensen J.L."/>
            <person name="Fitzpatrick D.A."/>
            <person name="Frisvad J.C."/>
            <person name="Nielsen K.L."/>
        </authorList>
    </citation>
    <scope>NUCLEOTIDE SEQUENCE</scope>
    <source>
        <strain evidence="5">IBT 29864</strain>
    </source>
</reference>
<dbReference type="Proteomes" id="UP001147782">
    <property type="component" value="Unassembled WGS sequence"/>
</dbReference>
<feature type="transmembrane region" description="Helical" evidence="3">
    <location>
        <begin position="370"/>
        <end position="390"/>
    </location>
</feature>
<dbReference type="AlphaFoldDB" id="A0A9W9V1W3"/>
<dbReference type="RefSeq" id="XP_056551087.1">
    <property type="nucleotide sequence ID" value="XM_056702087.1"/>
</dbReference>
<dbReference type="PANTHER" id="PTHR11360">
    <property type="entry name" value="MONOCARBOXYLATE TRANSPORTER"/>
    <property type="match status" value="1"/>
</dbReference>
<evidence type="ECO:0000256" key="3">
    <source>
        <dbReference type="SAM" id="Phobius"/>
    </source>
</evidence>
<dbReference type="InterPro" id="IPR020846">
    <property type="entry name" value="MFS_dom"/>
</dbReference>
<sequence>MSQNAEASTKKSPPCQNSNFKVFNIVAMEDRSFEPMLVAGNSQVNVWERLQPFLILTSSTALVFTGCGINFTFGVYQELYDSMSKIPNTPFTGASPAQIDLIGTLSIALMTIGAPFTTAWTKQYSPRAVIWSGGIIYAGALVLASFSQALWQFILTQGFFLGIGTCMAYMPSVTVAPTWFSRHRGLAMGVILSGTGVGGVVWPLAFRSLIERVGFRNTLRITAGISFALIMAAGFFMKWPASQMSRIQTENAANARRFNFLRIPLIDWRVVRTRKFAAHALGAALQSAAYYTPVFFFASFARTLGYSQATSANFIAISNAANALGKIVIGYAADRMGRLNTLFLTTMVSAIAVLALWLPSALSTTAASGSTLFIIFTIFYGIFASAYVSLFPTSLVELFGVQNFVSVNGALYMVRGLATLFGTPIAGLLIRSNQQQTASPRSYENTSIMVGVLLAAATFAVLWVRIEATVTLEGGQGHRRKWLM</sequence>
<keyword evidence="3" id="KW-0472">Membrane</keyword>
<dbReference type="Pfam" id="PF07690">
    <property type="entry name" value="MFS_1"/>
    <property type="match status" value="1"/>
</dbReference>
<dbReference type="GO" id="GO:0016020">
    <property type="term" value="C:membrane"/>
    <property type="evidence" value="ECO:0007669"/>
    <property type="project" value="UniProtKB-SubCell"/>
</dbReference>
<feature type="transmembrane region" description="Helical" evidence="3">
    <location>
        <begin position="97"/>
        <end position="116"/>
    </location>
</feature>
<keyword evidence="3" id="KW-1133">Transmembrane helix</keyword>
<organism evidence="5 6">
    <name type="scientific">Penicillium cataractarum</name>
    <dbReference type="NCBI Taxonomy" id="2100454"/>
    <lineage>
        <taxon>Eukaryota</taxon>
        <taxon>Fungi</taxon>
        <taxon>Dikarya</taxon>
        <taxon>Ascomycota</taxon>
        <taxon>Pezizomycotina</taxon>
        <taxon>Eurotiomycetes</taxon>
        <taxon>Eurotiomycetidae</taxon>
        <taxon>Eurotiales</taxon>
        <taxon>Aspergillaceae</taxon>
        <taxon>Penicillium</taxon>
    </lineage>
</organism>
<comment type="caution">
    <text evidence="5">The sequence shown here is derived from an EMBL/GenBank/DDBJ whole genome shotgun (WGS) entry which is preliminary data.</text>
</comment>
<comment type="subcellular location">
    <subcellularLocation>
        <location evidence="1">Membrane</location>
        <topology evidence="1">Multi-pass membrane protein</topology>
    </subcellularLocation>
</comment>
<evidence type="ECO:0000313" key="6">
    <source>
        <dbReference type="Proteomes" id="UP001147782"/>
    </source>
</evidence>
<evidence type="ECO:0000259" key="4">
    <source>
        <dbReference type="PROSITE" id="PS50850"/>
    </source>
</evidence>
<feature type="transmembrane region" description="Helical" evidence="3">
    <location>
        <begin position="339"/>
        <end position="358"/>
    </location>
</feature>
<feature type="transmembrane region" description="Helical" evidence="3">
    <location>
        <begin position="53"/>
        <end position="76"/>
    </location>
</feature>
<reference evidence="5" key="1">
    <citation type="submission" date="2022-11" db="EMBL/GenBank/DDBJ databases">
        <authorList>
            <person name="Petersen C."/>
        </authorList>
    </citation>
    <scope>NUCLEOTIDE SEQUENCE</scope>
    <source>
        <strain evidence="5">IBT 29864</strain>
    </source>
</reference>
<feature type="transmembrane region" description="Helical" evidence="3">
    <location>
        <begin position="276"/>
        <end position="300"/>
    </location>
</feature>
<keyword evidence="3" id="KW-0812">Transmembrane</keyword>
<feature type="transmembrane region" description="Helical" evidence="3">
    <location>
        <begin position="218"/>
        <end position="237"/>
    </location>
</feature>
<comment type="similarity">
    <text evidence="2">Belongs to the major facilitator superfamily. Monocarboxylate porter (TC 2.A.1.13) family.</text>
</comment>
<dbReference type="Gene3D" id="1.20.1250.20">
    <property type="entry name" value="MFS general substrate transporter like domains"/>
    <property type="match status" value="2"/>
</dbReference>
<proteinExistence type="inferred from homology"/>
<dbReference type="SUPFAM" id="SSF103473">
    <property type="entry name" value="MFS general substrate transporter"/>
    <property type="match status" value="1"/>
</dbReference>
<evidence type="ECO:0000313" key="5">
    <source>
        <dbReference type="EMBL" id="KAJ5363460.1"/>
    </source>
</evidence>
<gene>
    <name evidence="5" type="ORF">N7496_009173</name>
</gene>
<evidence type="ECO:0000256" key="2">
    <source>
        <dbReference type="ARBA" id="ARBA00006727"/>
    </source>
</evidence>
<feature type="transmembrane region" description="Helical" evidence="3">
    <location>
        <begin position="158"/>
        <end position="180"/>
    </location>
</feature>